<dbReference type="PANTHER" id="PTHR30329:SF21">
    <property type="entry name" value="LIPOPROTEIN YIAD-RELATED"/>
    <property type="match status" value="1"/>
</dbReference>
<dbReference type="EMBL" id="JALZ01000001">
    <property type="protein sequence ID" value="ETX16325.1"/>
    <property type="molecule type" value="Genomic_DNA"/>
</dbReference>
<feature type="region of interest" description="Disordered" evidence="8">
    <location>
        <begin position="72"/>
        <end position="92"/>
    </location>
</feature>
<proteinExistence type="inferred from homology"/>
<dbReference type="InterPro" id="IPR050330">
    <property type="entry name" value="Bact_OuterMem_StrucFunc"/>
</dbReference>
<feature type="transmembrane region" description="Helical" evidence="9">
    <location>
        <begin position="26"/>
        <end position="45"/>
    </location>
</feature>
<feature type="compositionally biased region" description="Basic and acidic residues" evidence="8">
    <location>
        <begin position="79"/>
        <end position="91"/>
    </location>
</feature>
<dbReference type="InterPro" id="IPR036737">
    <property type="entry name" value="OmpA-like_sf"/>
</dbReference>
<evidence type="ECO:0000256" key="9">
    <source>
        <dbReference type="SAM" id="Phobius"/>
    </source>
</evidence>
<keyword evidence="12" id="KW-1185">Reference proteome</keyword>
<evidence type="ECO:0000256" key="4">
    <source>
        <dbReference type="ARBA" id="ARBA00022692"/>
    </source>
</evidence>
<keyword evidence="6 7" id="KW-0472">Membrane</keyword>
<accession>X7EKC4</accession>
<organism evidence="11 12">
    <name type="scientific">Roseivivax halodurans JCM 10272</name>
    <dbReference type="NCBI Taxonomy" id="1449350"/>
    <lineage>
        <taxon>Bacteria</taxon>
        <taxon>Pseudomonadati</taxon>
        <taxon>Pseudomonadota</taxon>
        <taxon>Alphaproteobacteria</taxon>
        <taxon>Rhodobacterales</taxon>
        <taxon>Roseobacteraceae</taxon>
        <taxon>Roseivivax</taxon>
    </lineage>
</organism>
<dbReference type="SUPFAM" id="SSF103088">
    <property type="entry name" value="OmpA-like"/>
    <property type="match status" value="1"/>
</dbReference>
<protein>
    <submittedName>
        <fullName evidence="11">Chemotaxis protein MotB</fullName>
    </submittedName>
</protein>
<feature type="domain" description="OmpA-like" evidence="10">
    <location>
        <begin position="189"/>
        <end position="307"/>
    </location>
</feature>
<comment type="similarity">
    <text evidence="2">Belongs to the MotB family.</text>
</comment>
<comment type="subcellular location">
    <subcellularLocation>
        <location evidence="1">Cell membrane</location>
        <topology evidence="1">Single-pass membrane protein</topology>
    </subcellularLocation>
</comment>
<sequence length="307" mass="32974">MADEHIIVRREAEEEHSAHHGGGWKVAYADFMTAMMAFFLLLWILSSAEEDQLVGLAKYFSPVLLNSSGSGPGVLDGETAEHDATEKHDLQPEGAVETAVPSFGQTEPLAVFDSRLRHEAQPDQAVEDAEASGPSAAEPKEALTEPAEAHEGKHALEHARDKLESGLAAAANGKALSEHIRITRTEEGLEVQIVDLESEAMFERGSSRIEEETQALIEIIGDAIAGVPNRVIIAGHTDAVPFSESGPVDNWELSTARAHATRRALVAHGISADRIARVSGFAETRPLLPEAPTAPENRRISVLLVAD</sequence>
<keyword evidence="4 9" id="KW-0812">Transmembrane</keyword>
<evidence type="ECO:0000256" key="7">
    <source>
        <dbReference type="PROSITE-ProRule" id="PRU00473"/>
    </source>
</evidence>
<name>X7EKC4_9RHOB</name>
<dbReference type="PANTHER" id="PTHR30329">
    <property type="entry name" value="STATOR ELEMENT OF FLAGELLAR MOTOR COMPLEX"/>
    <property type="match status" value="1"/>
</dbReference>
<dbReference type="Proteomes" id="UP000022447">
    <property type="component" value="Unassembled WGS sequence"/>
</dbReference>
<dbReference type="PROSITE" id="PS51123">
    <property type="entry name" value="OMPA_2"/>
    <property type="match status" value="1"/>
</dbReference>
<evidence type="ECO:0000256" key="5">
    <source>
        <dbReference type="ARBA" id="ARBA00022989"/>
    </source>
</evidence>
<keyword evidence="5 9" id="KW-1133">Transmembrane helix</keyword>
<gene>
    <name evidence="11" type="ORF">OCH239_00355</name>
</gene>
<evidence type="ECO:0000256" key="8">
    <source>
        <dbReference type="SAM" id="MobiDB-lite"/>
    </source>
</evidence>
<dbReference type="InterPro" id="IPR006665">
    <property type="entry name" value="OmpA-like"/>
</dbReference>
<dbReference type="PATRIC" id="fig|1449350.3.peg.71"/>
<evidence type="ECO:0000259" key="10">
    <source>
        <dbReference type="PROSITE" id="PS51123"/>
    </source>
</evidence>
<comment type="caution">
    <text evidence="11">The sequence shown here is derived from an EMBL/GenBank/DDBJ whole genome shotgun (WGS) entry which is preliminary data.</text>
</comment>
<feature type="region of interest" description="Disordered" evidence="8">
    <location>
        <begin position="120"/>
        <end position="155"/>
    </location>
</feature>
<evidence type="ECO:0000313" key="12">
    <source>
        <dbReference type="Proteomes" id="UP000022447"/>
    </source>
</evidence>
<evidence type="ECO:0000256" key="6">
    <source>
        <dbReference type="ARBA" id="ARBA00023136"/>
    </source>
</evidence>
<keyword evidence="3" id="KW-1003">Cell membrane</keyword>
<dbReference type="STRING" id="1449350.OCH239_00355"/>
<dbReference type="OrthoDB" id="7170686at2"/>
<dbReference type="Gene3D" id="3.30.1330.60">
    <property type="entry name" value="OmpA-like domain"/>
    <property type="match status" value="1"/>
</dbReference>
<dbReference type="eggNOG" id="COG1360">
    <property type="taxonomic scope" value="Bacteria"/>
</dbReference>
<evidence type="ECO:0000313" key="11">
    <source>
        <dbReference type="EMBL" id="ETX16325.1"/>
    </source>
</evidence>
<evidence type="ECO:0000256" key="1">
    <source>
        <dbReference type="ARBA" id="ARBA00004162"/>
    </source>
</evidence>
<evidence type="ECO:0000256" key="3">
    <source>
        <dbReference type="ARBA" id="ARBA00022475"/>
    </source>
</evidence>
<dbReference type="AlphaFoldDB" id="X7EKC4"/>
<reference evidence="11 12" key="1">
    <citation type="submission" date="2014-01" db="EMBL/GenBank/DDBJ databases">
        <title>Roseivivax halodurans JCM 10272 Genome Sequencing.</title>
        <authorList>
            <person name="Lai Q."/>
            <person name="Li G."/>
            <person name="Shao Z."/>
        </authorList>
    </citation>
    <scope>NUCLEOTIDE SEQUENCE [LARGE SCALE GENOMIC DNA]</scope>
    <source>
        <strain evidence="11 12">JCM 10272</strain>
    </source>
</reference>
<dbReference type="Pfam" id="PF13677">
    <property type="entry name" value="MotB_plug"/>
    <property type="match status" value="1"/>
</dbReference>
<dbReference type="RefSeq" id="WP_037256984.1">
    <property type="nucleotide sequence ID" value="NZ_JALZ01000001.1"/>
</dbReference>
<dbReference type="Pfam" id="PF00691">
    <property type="entry name" value="OmpA"/>
    <property type="match status" value="1"/>
</dbReference>
<evidence type="ECO:0000256" key="2">
    <source>
        <dbReference type="ARBA" id="ARBA00008914"/>
    </source>
</evidence>
<dbReference type="GO" id="GO:0005886">
    <property type="term" value="C:plasma membrane"/>
    <property type="evidence" value="ECO:0007669"/>
    <property type="project" value="UniProtKB-SubCell"/>
</dbReference>
<dbReference type="InterPro" id="IPR025713">
    <property type="entry name" value="MotB-like_N_dom"/>
</dbReference>
<dbReference type="CDD" id="cd07185">
    <property type="entry name" value="OmpA_C-like"/>
    <property type="match status" value="1"/>
</dbReference>
<feature type="compositionally biased region" description="Basic and acidic residues" evidence="8">
    <location>
        <begin position="138"/>
        <end position="155"/>
    </location>
</feature>